<evidence type="ECO:0000256" key="5">
    <source>
        <dbReference type="ARBA" id="ARBA00023235"/>
    </source>
</evidence>
<evidence type="ECO:0000313" key="7">
    <source>
        <dbReference type="EMBL" id="MFD2460136.1"/>
    </source>
</evidence>
<keyword evidence="4" id="KW-0274">FAD</keyword>
<sequence>MSAHTNPANSTEDDFAGYDLIVVGSGFFGLTVAERAAAELGKKVLILERRSHLGGNAYSEADPETGIEVHKYGAHLFHTSNKRVWEYVNRFTEFTGYQHRVFGKHNGQVYPLPMNLGMINQFFGKSHTPDEARELIAKQASEFETENAQNLEEKAISLIGRPLYEAFIRDYTAKQWENDPKNLGANIITRLPVRYTFDNRYFNDTYEGLPVNGYTAWLEKMAEHENIEIRLNVDYFDVREHIPAGTPTVYTGPLDRYFGYSAGRFTWRTVDFESEVAETGDYQGTSVVNYNDGDVPYTRIIEFRHFHPERDYPKDKTIIFREFSRFAGENDEPYYPINTPENREKLEAYRELAKTEARERNVLFGGRLGTYKYLDMHMAIGSALSAFDNKIAPHLTDGAPLDGSLDA</sequence>
<comment type="cofactor">
    <cofactor evidence="1">
        <name>FAD</name>
        <dbReference type="ChEBI" id="CHEBI:57692"/>
    </cofactor>
</comment>
<evidence type="ECO:0000313" key="8">
    <source>
        <dbReference type="Proteomes" id="UP001597419"/>
    </source>
</evidence>
<dbReference type="Pfam" id="PF03275">
    <property type="entry name" value="GLF"/>
    <property type="match status" value="1"/>
</dbReference>
<accession>A0ABW5GFY6</accession>
<evidence type="ECO:0000259" key="6">
    <source>
        <dbReference type="Pfam" id="PF03275"/>
    </source>
</evidence>
<comment type="similarity">
    <text evidence="2">Belongs to the UDP-galactopyranose/dTDP-fucopyranose mutase family.</text>
</comment>
<dbReference type="EC" id="5.4.99.9" evidence="7"/>
<dbReference type="PANTHER" id="PTHR21197">
    <property type="entry name" value="UDP-GALACTOPYRANOSE MUTASE"/>
    <property type="match status" value="1"/>
</dbReference>
<gene>
    <name evidence="7" type="primary">glf</name>
    <name evidence="7" type="ORF">ACFSYJ_16100</name>
</gene>
<feature type="domain" description="UDP-galactopyranose mutase C-terminal" evidence="6">
    <location>
        <begin position="166"/>
        <end position="373"/>
    </location>
</feature>
<dbReference type="Pfam" id="PF13450">
    <property type="entry name" value="NAD_binding_8"/>
    <property type="match status" value="1"/>
</dbReference>
<keyword evidence="3" id="KW-0285">Flavoprotein</keyword>
<organism evidence="7 8">
    <name type="scientific">Amycolatopsis samaneae</name>
    <dbReference type="NCBI Taxonomy" id="664691"/>
    <lineage>
        <taxon>Bacteria</taxon>
        <taxon>Bacillati</taxon>
        <taxon>Actinomycetota</taxon>
        <taxon>Actinomycetes</taxon>
        <taxon>Pseudonocardiales</taxon>
        <taxon>Pseudonocardiaceae</taxon>
        <taxon>Amycolatopsis</taxon>
    </lineage>
</organism>
<dbReference type="InterPro" id="IPR004379">
    <property type="entry name" value="UDP-GALP_mutase"/>
</dbReference>
<dbReference type="NCBIfam" id="TIGR00031">
    <property type="entry name" value="UDP-GALP_mutase"/>
    <property type="match status" value="1"/>
</dbReference>
<dbReference type="GO" id="GO:0008767">
    <property type="term" value="F:UDP-galactopyranose mutase activity"/>
    <property type="evidence" value="ECO:0007669"/>
    <property type="project" value="UniProtKB-EC"/>
</dbReference>
<keyword evidence="8" id="KW-1185">Reference proteome</keyword>
<dbReference type="SUPFAM" id="SSF51971">
    <property type="entry name" value="Nucleotide-binding domain"/>
    <property type="match status" value="1"/>
</dbReference>
<name>A0ABW5GFY6_9PSEU</name>
<evidence type="ECO:0000256" key="4">
    <source>
        <dbReference type="ARBA" id="ARBA00022827"/>
    </source>
</evidence>
<dbReference type="SUPFAM" id="SSF54373">
    <property type="entry name" value="FAD-linked reductases, C-terminal domain"/>
    <property type="match status" value="1"/>
</dbReference>
<dbReference type="EMBL" id="JBHUKU010000008">
    <property type="protein sequence ID" value="MFD2460136.1"/>
    <property type="molecule type" value="Genomic_DNA"/>
</dbReference>
<dbReference type="PANTHER" id="PTHR21197:SF0">
    <property type="entry name" value="UDP-GALACTOPYRANOSE MUTASE"/>
    <property type="match status" value="1"/>
</dbReference>
<reference evidence="8" key="1">
    <citation type="journal article" date="2019" name="Int. J. Syst. Evol. Microbiol.">
        <title>The Global Catalogue of Microorganisms (GCM) 10K type strain sequencing project: providing services to taxonomists for standard genome sequencing and annotation.</title>
        <authorList>
            <consortium name="The Broad Institute Genomics Platform"/>
            <consortium name="The Broad Institute Genome Sequencing Center for Infectious Disease"/>
            <person name="Wu L."/>
            <person name="Ma J."/>
        </authorList>
    </citation>
    <scope>NUCLEOTIDE SEQUENCE [LARGE SCALE GENOMIC DNA]</scope>
    <source>
        <strain evidence="8">CGMCC 4.7643</strain>
    </source>
</reference>
<evidence type="ECO:0000256" key="2">
    <source>
        <dbReference type="ARBA" id="ARBA00009321"/>
    </source>
</evidence>
<dbReference type="Proteomes" id="UP001597419">
    <property type="component" value="Unassembled WGS sequence"/>
</dbReference>
<evidence type="ECO:0000256" key="1">
    <source>
        <dbReference type="ARBA" id="ARBA00001974"/>
    </source>
</evidence>
<keyword evidence="5 7" id="KW-0413">Isomerase</keyword>
<protein>
    <submittedName>
        <fullName evidence="7">UDP-galactopyranose mutase</fullName>
        <ecNumber evidence="7">5.4.99.9</ecNumber>
    </submittedName>
</protein>
<dbReference type="InterPro" id="IPR015899">
    <property type="entry name" value="UDP-GalPyranose_mutase_C"/>
</dbReference>
<dbReference type="Gene3D" id="3.40.50.720">
    <property type="entry name" value="NAD(P)-binding Rossmann-like Domain"/>
    <property type="match status" value="3"/>
</dbReference>
<evidence type="ECO:0000256" key="3">
    <source>
        <dbReference type="ARBA" id="ARBA00022630"/>
    </source>
</evidence>
<comment type="caution">
    <text evidence="7">The sequence shown here is derived from an EMBL/GenBank/DDBJ whole genome shotgun (WGS) entry which is preliminary data.</text>
</comment>
<dbReference type="RefSeq" id="WP_345398476.1">
    <property type="nucleotide sequence ID" value="NZ_BAABHG010000009.1"/>
</dbReference>
<proteinExistence type="inferred from homology"/>